<evidence type="ECO:0000313" key="4">
    <source>
        <dbReference type="Proteomes" id="UP000278143"/>
    </source>
</evidence>
<dbReference type="PANTHER" id="PTHR28242">
    <property type="entry name" value="PHOSPHORELAY INTERMEDIATE PROTEIN YPD1"/>
    <property type="match status" value="1"/>
</dbReference>
<dbReference type="GO" id="GO:0043424">
    <property type="term" value="F:protein histidine kinase binding"/>
    <property type="evidence" value="ECO:0007669"/>
    <property type="project" value="InterPro"/>
</dbReference>
<dbReference type="GO" id="GO:0005737">
    <property type="term" value="C:cytoplasm"/>
    <property type="evidence" value="ECO:0007669"/>
    <property type="project" value="TreeGrafter"/>
</dbReference>
<evidence type="ECO:0000313" key="3">
    <source>
        <dbReference type="EMBL" id="RKP22714.1"/>
    </source>
</evidence>
<dbReference type="InterPro" id="IPR008207">
    <property type="entry name" value="Sig_transdc_His_kin_Hpt_dom"/>
</dbReference>
<name>A0A4P9YSH0_9FUNG</name>
<dbReference type="OrthoDB" id="1673781at2759"/>
<dbReference type="SUPFAM" id="SSF47226">
    <property type="entry name" value="Histidine-containing phosphotransfer domain, HPT domain"/>
    <property type="match status" value="1"/>
</dbReference>
<accession>A0A4P9YSH0</accession>
<dbReference type="InterPro" id="IPR036641">
    <property type="entry name" value="HPT_dom_sf"/>
</dbReference>
<dbReference type="CDD" id="cd00088">
    <property type="entry name" value="HPT"/>
    <property type="match status" value="1"/>
</dbReference>
<keyword evidence="4" id="KW-1185">Reference proteome</keyword>
<dbReference type="Proteomes" id="UP000278143">
    <property type="component" value="Unassembled WGS sequence"/>
</dbReference>
<evidence type="ECO:0000256" key="1">
    <source>
        <dbReference type="PROSITE-ProRule" id="PRU00110"/>
    </source>
</evidence>
<protein>
    <submittedName>
        <fullName evidence="3">Histidine containing phosphotransmitter protein</fullName>
    </submittedName>
</protein>
<dbReference type="PANTHER" id="PTHR28242:SF52">
    <property type="entry name" value="PHOSPHORELAY INTERMEDIATE PROTEIN YPD1"/>
    <property type="match status" value="1"/>
</dbReference>
<proteinExistence type="predicted"/>
<dbReference type="EMBL" id="KZ991765">
    <property type="protein sequence ID" value="RKP22714.1"/>
    <property type="molecule type" value="Genomic_DNA"/>
</dbReference>
<dbReference type="Pfam" id="PF01627">
    <property type="entry name" value="Hpt"/>
    <property type="match status" value="1"/>
</dbReference>
<keyword evidence="1" id="KW-0597">Phosphoprotein</keyword>
<gene>
    <name evidence="3" type="ORF">SYNPS1DRAFT_19683</name>
</gene>
<dbReference type="GO" id="GO:0000160">
    <property type="term" value="P:phosphorelay signal transduction system"/>
    <property type="evidence" value="ECO:0007669"/>
    <property type="project" value="InterPro"/>
</dbReference>
<dbReference type="GO" id="GO:0009927">
    <property type="term" value="F:histidine phosphotransfer kinase activity"/>
    <property type="evidence" value="ECO:0007669"/>
    <property type="project" value="InterPro"/>
</dbReference>
<feature type="domain" description="HPt" evidence="2">
    <location>
        <begin position="23"/>
        <end position="121"/>
    </location>
</feature>
<organism evidence="3 4">
    <name type="scientific">Syncephalis pseudoplumigaleata</name>
    <dbReference type="NCBI Taxonomy" id="1712513"/>
    <lineage>
        <taxon>Eukaryota</taxon>
        <taxon>Fungi</taxon>
        <taxon>Fungi incertae sedis</taxon>
        <taxon>Zoopagomycota</taxon>
        <taxon>Zoopagomycotina</taxon>
        <taxon>Zoopagomycetes</taxon>
        <taxon>Zoopagales</taxon>
        <taxon>Piptocephalidaceae</taxon>
        <taxon>Syncephalis</taxon>
    </lineage>
</organism>
<dbReference type="InterPro" id="IPR045871">
    <property type="entry name" value="AHP1-5/YPD1"/>
</dbReference>
<sequence>DADSIVNDEVFGQLLEMDDDDEEHEFSKSIVINFFEQAHTTFAKMDVAIEERDLESYAKLGHFLKGSSATLGLQKVEQTCEKIQHSQASAHEVSLPEIDGDAALARGIELLARLKREYKQAERHLCRLYEMEPPFSGAQ</sequence>
<evidence type="ECO:0000259" key="2">
    <source>
        <dbReference type="PROSITE" id="PS50894"/>
    </source>
</evidence>
<dbReference type="Gene3D" id="1.20.120.160">
    <property type="entry name" value="HPT domain"/>
    <property type="match status" value="1"/>
</dbReference>
<dbReference type="GO" id="GO:0005634">
    <property type="term" value="C:nucleus"/>
    <property type="evidence" value="ECO:0007669"/>
    <property type="project" value="TreeGrafter"/>
</dbReference>
<dbReference type="PROSITE" id="PS50894">
    <property type="entry name" value="HPT"/>
    <property type="match status" value="1"/>
</dbReference>
<dbReference type="AlphaFoldDB" id="A0A4P9YSH0"/>
<feature type="modified residue" description="Phosphohistidine" evidence="1">
    <location>
        <position position="62"/>
    </location>
</feature>
<feature type="non-terminal residue" evidence="3">
    <location>
        <position position="1"/>
    </location>
</feature>
<reference evidence="4" key="1">
    <citation type="journal article" date="2018" name="Nat. Microbiol.">
        <title>Leveraging single-cell genomics to expand the fungal tree of life.</title>
        <authorList>
            <person name="Ahrendt S.R."/>
            <person name="Quandt C.A."/>
            <person name="Ciobanu D."/>
            <person name="Clum A."/>
            <person name="Salamov A."/>
            <person name="Andreopoulos B."/>
            <person name="Cheng J.F."/>
            <person name="Woyke T."/>
            <person name="Pelin A."/>
            <person name="Henrissat B."/>
            <person name="Reynolds N.K."/>
            <person name="Benny G.L."/>
            <person name="Smith M.E."/>
            <person name="James T.Y."/>
            <person name="Grigoriev I.V."/>
        </authorList>
    </citation>
    <scope>NUCLEOTIDE SEQUENCE [LARGE SCALE GENOMIC DNA]</scope>
    <source>
        <strain evidence="4">Benny S71-1</strain>
    </source>
</reference>